<dbReference type="InterPro" id="IPR029787">
    <property type="entry name" value="Nucleotide_cyclase"/>
</dbReference>
<dbReference type="GO" id="GO:0006171">
    <property type="term" value="P:cAMP biosynthetic process"/>
    <property type="evidence" value="ECO:0007669"/>
    <property type="project" value="TreeGrafter"/>
</dbReference>
<name>E0XXZ6_9BACT</name>
<feature type="transmembrane region" description="Helical" evidence="1">
    <location>
        <begin position="12"/>
        <end position="35"/>
    </location>
</feature>
<dbReference type="Pfam" id="PF00211">
    <property type="entry name" value="Guanylate_cyc"/>
    <property type="match status" value="1"/>
</dbReference>
<dbReference type="GO" id="GO:0004016">
    <property type="term" value="F:adenylate cyclase activity"/>
    <property type="evidence" value="ECO:0007669"/>
    <property type="project" value="UniProtKB-ARBA"/>
</dbReference>
<dbReference type="GO" id="GO:0035556">
    <property type="term" value="P:intracellular signal transduction"/>
    <property type="evidence" value="ECO:0007669"/>
    <property type="project" value="InterPro"/>
</dbReference>
<dbReference type="InterPro" id="IPR007890">
    <property type="entry name" value="CHASE2"/>
</dbReference>
<reference evidence="3" key="1">
    <citation type="journal article" date="2011" name="Environ. Microbiol.">
        <title>Time-series analyses of Monterey Bay coastal microbial picoplankton using a 'genome proxy' microarray.</title>
        <authorList>
            <person name="Rich V.I."/>
            <person name="Pham V.D."/>
            <person name="Eppley J."/>
            <person name="Shi Y."/>
            <person name="DeLong E.F."/>
        </authorList>
    </citation>
    <scope>NUCLEOTIDE SEQUENCE</scope>
</reference>
<dbReference type="AlphaFoldDB" id="E0XXZ6"/>
<feature type="transmembrane region" description="Helical" evidence="1">
    <location>
        <begin position="461"/>
        <end position="479"/>
    </location>
</feature>
<dbReference type="PANTHER" id="PTHR43081">
    <property type="entry name" value="ADENYLATE CYCLASE, TERMINAL-DIFFERENTIATION SPECIFIC-RELATED"/>
    <property type="match status" value="1"/>
</dbReference>
<accession>E0XXZ6</accession>
<feature type="transmembrane region" description="Helical" evidence="1">
    <location>
        <begin position="545"/>
        <end position="569"/>
    </location>
</feature>
<keyword evidence="1" id="KW-0472">Membrane</keyword>
<dbReference type="SUPFAM" id="SSF55073">
    <property type="entry name" value="Nucleotide cyclase"/>
    <property type="match status" value="1"/>
</dbReference>
<dbReference type="InterPro" id="IPR050697">
    <property type="entry name" value="Adenylyl/Guanylyl_Cyclase_3/4"/>
</dbReference>
<dbReference type="EMBL" id="GU474916">
    <property type="protein sequence ID" value="ADI19287.1"/>
    <property type="molecule type" value="Genomic_DNA"/>
</dbReference>
<keyword evidence="1" id="KW-1133">Transmembrane helix</keyword>
<feature type="transmembrane region" description="Helical" evidence="1">
    <location>
        <begin position="486"/>
        <end position="511"/>
    </location>
</feature>
<dbReference type="PANTHER" id="PTHR43081:SF1">
    <property type="entry name" value="ADENYLATE CYCLASE, TERMINAL-DIFFERENTIATION SPECIFIC"/>
    <property type="match status" value="1"/>
</dbReference>
<evidence type="ECO:0000313" key="3">
    <source>
        <dbReference type="EMBL" id="ADI19287.1"/>
    </source>
</evidence>
<evidence type="ECO:0000256" key="1">
    <source>
        <dbReference type="SAM" id="Phobius"/>
    </source>
</evidence>
<dbReference type="Pfam" id="PF05226">
    <property type="entry name" value="CHASE2"/>
    <property type="match status" value="1"/>
</dbReference>
<protein>
    <submittedName>
        <fullName evidence="3">Adenylate cyclase, family 3 (Some proteins contain hamp domain)</fullName>
    </submittedName>
</protein>
<dbReference type="PROSITE" id="PS50125">
    <property type="entry name" value="GUANYLATE_CYCLASE_2"/>
    <property type="match status" value="1"/>
</dbReference>
<dbReference type="SMART" id="SM00044">
    <property type="entry name" value="CYCc"/>
    <property type="match status" value="1"/>
</dbReference>
<organism evidence="3">
    <name type="scientific">uncultured Fidelibacterota bacterium HF0500_01L02</name>
    <dbReference type="NCBI Taxonomy" id="710790"/>
    <lineage>
        <taxon>Bacteria</taxon>
        <taxon>Pseudomonadati</taxon>
        <taxon>Fidelibacterota</taxon>
        <taxon>environmental samples</taxon>
    </lineage>
</organism>
<dbReference type="InterPro" id="IPR001054">
    <property type="entry name" value="A/G_cyclase"/>
</dbReference>
<feature type="domain" description="Guanylate cyclase" evidence="2">
    <location>
        <begin position="611"/>
        <end position="748"/>
    </location>
</feature>
<proteinExistence type="predicted"/>
<sequence length="877" mass="100408">MHFSIQDIKKYFLNKWVGWLITFGAIIIVSLAHSIGVFDSIELKMYDYRFYSVRGPLTGWAASDSTYNNKGTDIVLVDVDDEAWRLMPEEWPYPRGNVWGRVIRNLYKSGAKVVVFDIQFDAPENRSEIYKDLITSTTPQYIIDKVPIVKDSVQAEYILQSLSRLIPRHGDKVLGEAVAEAQRSGTTVVMPVKMVNESMRIPPQYISFPVEPVMRAEPEIGLINDQIDSDGFSRQYAIFGEMLHEPDKAYLTLAVKAFKAFKGISDTAKPYLDEDNWLWEYGGQTIPGYGLSNTFLVNYYGPPSGYRAPAMIEKNRKAWGTFPKYSLAYIIDTKDVTLRVLDDDIDWMDQFLPGEIPEWIQAIDNLEERQELMVAMGISEEFDVTKSPFYNKIVIIGTSVEVQHDYKQTPFYNFWNFKQVTPGMETHGNAIQTLLDGNYINVIGGKLTHFNKDFDPYPMSHTYLIALLSLIAFFILSFFNPITAGVLIIVEGGIYFGISCGLFVDDIFWFVKKTILWILPSTLIENNDELFNMLNTPLPGVGHSYIIPIVAPLVGLVTTYFGIVLYNIINEQQDKKFLKSTFSSYISPKLIDQMYEDKQEPKLGGQSGYHTAFFSDIQSFSSFSEILEPEKMVSLMNEYLTEMTDILLEHKGTLDKYIGDAIVAFYGAPVPLERHEYQACLTALKMEKKLEIMRSQWESEGDWPDLVHNIRHRVGLNSGQMVTGNMGSAMRMNYTMMGDTVNLAARLEPAAKHYGVYIFVAENTQKVVADQFDWRFLDYLRVKGKKKPVKAYELISLKNEMTDKQSQLVKAFDEGMSLYHKKEWAKAKKRFKDSLSLEENFTDRPTTPSAVYLDRCEYFKADPPEKDWDGVWTMTTK</sequence>
<keyword evidence="1" id="KW-0812">Transmembrane</keyword>
<evidence type="ECO:0000259" key="2">
    <source>
        <dbReference type="PROSITE" id="PS50125"/>
    </source>
</evidence>
<dbReference type="CDD" id="cd07302">
    <property type="entry name" value="CHD"/>
    <property type="match status" value="1"/>
</dbReference>
<dbReference type="SMART" id="SM01080">
    <property type="entry name" value="CHASE2"/>
    <property type="match status" value="1"/>
</dbReference>
<dbReference type="Gene3D" id="3.30.70.1230">
    <property type="entry name" value="Nucleotide cyclase"/>
    <property type="match status" value="1"/>
</dbReference>